<dbReference type="PROSITE" id="PS00194">
    <property type="entry name" value="THIOREDOXIN_1"/>
    <property type="match status" value="1"/>
</dbReference>
<dbReference type="Pfam" id="PF08534">
    <property type="entry name" value="Redoxin"/>
    <property type="match status" value="1"/>
</dbReference>
<sequence length="194" mass="20703">MPRSPSFLLTCVIALVVAGCDRQSTEPAQPQEDASAENDAQLTGTLDRSFAGQALPAVELVDPSGTTLAMADLKGKPTLVNLWATWCVPCVAEMPMLDKLAAELGDSVRVVTISQDMKGAEVVEPFFAQRKLANLPKWIDQKNDLPIAYGGGAALPLTVLYDAEGKEVWRIMGGFDWSSSEAHRLVAEATSGKG</sequence>
<dbReference type="InterPro" id="IPR013766">
    <property type="entry name" value="Thioredoxin_domain"/>
</dbReference>
<gene>
    <name evidence="6" type="ORF">KK137_02170</name>
</gene>
<organism evidence="6 7">
    <name type="scientific">Croceibacterium selenioxidans</name>
    <dbReference type="NCBI Taxonomy" id="2838833"/>
    <lineage>
        <taxon>Bacteria</taxon>
        <taxon>Pseudomonadati</taxon>
        <taxon>Pseudomonadota</taxon>
        <taxon>Alphaproteobacteria</taxon>
        <taxon>Sphingomonadales</taxon>
        <taxon>Erythrobacteraceae</taxon>
        <taxon>Croceibacterium</taxon>
    </lineage>
</organism>
<evidence type="ECO:0000313" key="6">
    <source>
        <dbReference type="EMBL" id="MBT2133127.1"/>
    </source>
</evidence>
<dbReference type="PROSITE" id="PS51257">
    <property type="entry name" value="PROKAR_LIPOPROTEIN"/>
    <property type="match status" value="1"/>
</dbReference>
<dbReference type="InterPro" id="IPR050553">
    <property type="entry name" value="Thioredoxin_ResA/DsbE_sf"/>
</dbReference>
<dbReference type="PROSITE" id="PS51352">
    <property type="entry name" value="THIOREDOXIN_2"/>
    <property type="match status" value="1"/>
</dbReference>
<dbReference type="PANTHER" id="PTHR42852">
    <property type="entry name" value="THIOL:DISULFIDE INTERCHANGE PROTEIN DSBE"/>
    <property type="match status" value="1"/>
</dbReference>
<evidence type="ECO:0000313" key="7">
    <source>
        <dbReference type="Proteomes" id="UP000811255"/>
    </source>
</evidence>
<reference evidence="6 7" key="1">
    <citation type="submission" date="2021-05" db="EMBL/GenBank/DDBJ databases">
        <title>Croceibacterium sp. LX-88 genome sequence.</title>
        <authorList>
            <person name="Luo X."/>
        </authorList>
    </citation>
    <scope>NUCLEOTIDE SEQUENCE [LARGE SCALE GENOMIC DNA]</scope>
    <source>
        <strain evidence="6 7">LX-88</strain>
    </source>
</reference>
<dbReference type="Gene3D" id="3.40.30.10">
    <property type="entry name" value="Glutaredoxin"/>
    <property type="match status" value="1"/>
</dbReference>
<keyword evidence="4" id="KW-0676">Redox-active center</keyword>
<evidence type="ECO:0000256" key="4">
    <source>
        <dbReference type="ARBA" id="ARBA00023284"/>
    </source>
</evidence>
<comment type="subcellular location">
    <subcellularLocation>
        <location evidence="1">Cell envelope</location>
    </subcellularLocation>
</comment>
<dbReference type="Proteomes" id="UP000811255">
    <property type="component" value="Unassembled WGS sequence"/>
</dbReference>
<dbReference type="PANTHER" id="PTHR42852:SF6">
    <property type="entry name" value="THIOL:DISULFIDE INTERCHANGE PROTEIN DSBE"/>
    <property type="match status" value="1"/>
</dbReference>
<evidence type="ECO:0000256" key="3">
    <source>
        <dbReference type="ARBA" id="ARBA00023157"/>
    </source>
</evidence>
<comment type="caution">
    <text evidence="6">The sequence shown here is derived from an EMBL/GenBank/DDBJ whole genome shotgun (WGS) entry which is preliminary data.</text>
</comment>
<protein>
    <submittedName>
        <fullName evidence="6">TlpA family protein disulfide reductase</fullName>
    </submittedName>
</protein>
<dbReference type="InterPro" id="IPR017937">
    <property type="entry name" value="Thioredoxin_CS"/>
</dbReference>
<keyword evidence="7" id="KW-1185">Reference proteome</keyword>
<dbReference type="EMBL" id="JAHFVK010000001">
    <property type="protein sequence ID" value="MBT2133127.1"/>
    <property type="molecule type" value="Genomic_DNA"/>
</dbReference>
<dbReference type="SUPFAM" id="SSF52833">
    <property type="entry name" value="Thioredoxin-like"/>
    <property type="match status" value="1"/>
</dbReference>
<feature type="domain" description="Thioredoxin" evidence="5">
    <location>
        <begin position="49"/>
        <end position="191"/>
    </location>
</feature>
<name>A0ABS5W023_9SPHN</name>
<evidence type="ECO:0000259" key="5">
    <source>
        <dbReference type="PROSITE" id="PS51352"/>
    </source>
</evidence>
<evidence type="ECO:0000256" key="2">
    <source>
        <dbReference type="ARBA" id="ARBA00022748"/>
    </source>
</evidence>
<keyword evidence="2" id="KW-0201">Cytochrome c-type biogenesis</keyword>
<dbReference type="CDD" id="cd02966">
    <property type="entry name" value="TlpA_like_family"/>
    <property type="match status" value="1"/>
</dbReference>
<dbReference type="RefSeq" id="WP_214534409.1">
    <property type="nucleotide sequence ID" value="NZ_JAHFVK010000001.1"/>
</dbReference>
<accession>A0ABS5W023</accession>
<dbReference type="InterPro" id="IPR013740">
    <property type="entry name" value="Redoxin"/>
</dbReference>
<proteinExistence type="predicted"/>
<dbReference type="InterPro" id="IPR036249">
    <property type="entry name" value="Thioredoxin-like_sf"/>
</dbReference>
<evidence type="ECO:0000256" key="1">
    <source>
        <dbReference type="ARBA" id="ARBA00004196"/>
    </source>
</evidence>
<keyword evidence="3" id="KW-1015">Disulfide bond</keyword>